<dbReference type="EMBL" id="DS990638">
    <property type="protein sequence ID" value="EGC45122.1"/>
    <property type="molecule type" value="Genomic_DNA"/>
</dbReference>
<dbReference type="HOGENOM" id="CLU_2157611_0_0_1"/>
<protein>
    <submittedName>
        <fullName evidence="1">Predicted protein</fullName>
    </submittedName>
</protein>
<gene>
    <name evidence="1" type="ORF">HCEG_04337</name>
</gene>
<name>F0UGI0_AJEC8</name>
<evidence type="ECO:0000313" key="2">
    <source>
        <dbReference type="Proteomes" id="UP000008142"/>
    </source>
</evidence>
<organism evidence="2">
    <name type="scientific">Ajellomyces capsulatus (strain H88)</name>
    <name type="common">Darling's disease fungus</name>
    <name type="synonym">Histoplasma capsulatum</name>
    <dbReference type="NCBI Taxonomy" id="544711"/>
    <lineage>
        <taxon>Eukaryota</taxon>
        <taxon>Fungi</taxon>
        <taxon>Dikarya</taxon>
        <taxon>Ascomycota</taxon>
        <taxon>Pezizomycotina</taxon>
        <taxon>Eurotiomycetes</taxon>
        <taxon>Eurotiomycetidae</taxon>
        <taxon>Onygenales</taxon>
        <taxon>Ajellomycetaceae</taxon>
        <taxon>Histoplasma</taxon>
    </lineage>
</organism>
<dbReference type="AlphaFoldDB" id="F0UGI0"/>
<sequence>MRTTRRSRGSDSATIGNDRALYSTCTWEGARVSKTSEVGDASLRKGGLCWDSVAEGRHDHAQSWLGDAELLISCLSEINIESGQLQIEAHGPDGWQEIRRRTGGGSTKLFN</sequence>
<proteinExistence type="predicted"/>
<accession>F0UGI0</accession>
<evidence type="ECO:0000313" key="1">
    <source>
        <dbReference type="EMBL" id="EGC45122.1"/>
    </source>
</evidence>
<reference evidence="2" key="1">
    <citation type="submission" date="2008-07" db="EMBL/GenBank/DDBJ databases">
        <title>Annotation of Ajellomyces capsulatus strain H88.</title>
        <authorList>
            <person name="Champion M."/>
            <person name="Cuomo C."/>
            <person name="Ma L.-J."/>
            <person name="Henn M.R."/>
            <person name="Sil A."/>
            <person name="Goldman B."/>
            <person name="Young S.K."/>
            <person name="Kodira C.D."/>
            <person name="Zeng Q."/>
            <person name="Koehrsen M."/>
            <person name="Alvarado L."/>
            <person name="Berlin A."/>
            <person name="Borenstein D."/>
            <person name="Chen Z."/>
            <person name="Engels R."/>
            <person name="Freedman E."/>
            <person name="Gellesch M."/>
            <person name="Goldberg J."/>
            <person name="Griggs A."/>
            <person name="Gujja S."/>
            <person name="Heiman D."/>
            <person name="Hepburn T."/>
            <person name="Howarth C."/>
            <person name="Jen D."/>
            <person name="Larson L."/>
            <person name="Lewis B."/>
            <person name="Mehta T."/>
            <person name="Park D."/>
            <person name="Pearson M."/>
            <person name="Roberts A."/>
            <person name="Saif S."/>
            <person name="Shea T."/>
            <person name="Shenoy N."/>
            <person name="Sisk P."/>
            <person name="Stolte C."/>
            <person name="Sykes S."/>
            <person name="Walk T."/>
            <person name="White J."/>
            <person name="Yandava C."/>
            <person name="Klein B."/>
            <person name="McEwen J.G."/>
            <person name="Puccia R."/>
            <person name="Goldman G.H."/>
            <person name="Felipe M.S."/>
            <person name="Nino-Vega G."/>
            <person name="San-Blas G."/>
            <person name="Taylor J."/>
            <person name="Mendoza L."/>
            <person name="Galagan J."/>
            <person name="Nusbaum C."/>
            <person name="Birren B."/>
        </authorList>
    </citation>
    <scope>NUCLEOTIDE SEQUENCE [LARGE SCALE GENOMIC DNA]</scope>
    <source>
        <strain evidence="2">H88</strain>
    </source>
</reference>
<dbReference type="Proteomes" id="UP000008142">
    <property type="component" value="Unassembled WGS sequence"/>
</dbReference>